<reference evidence="3" key="1">
    <citation type="submission" date="2022-07" db="EMBL/GenBank/DDBJ databases">
        <title>Phylogenomic reconstructions and comparative analyses of Kickxellomycotina fungi.</title>
        <authorList>
            <person name="Reynolds N.K."/>
            <person name="Stajich J.E."/>
            <person name="Barry K."/>
            <person name="Grigoriev I.V."/>
            <person name="Crous P."/>
            <person name="Smith M.E."/>
        </authorList>
    </citation>
    <scope>NUCLEOTIDE SEQUENCE</scope>
    <source>
        <strain evidence="3">RSA 1196</strain>
    </source>
</reference>
<sequence>MAQPEQSQLLPRAPQQRRPTHHNFLRHARVPLVTFNRYLRFMITDCPTVSTLPRYLMHCKRVHVVDVVQACSLVYPSHMVQQNNIEVHALSFDQDGLPTPQAVQYWLALVERRAAQAEREASSIPNAPTFRTISIHCVSGYGRAPLMVALALIKLAGMHPMAAVHHIQRKRPKALFHPDFLQCAFRYGKSQEQSKPSLSFTNPTVRLRDLPKRLLAQHKEKCSARKRTFPLTLFNCNSSGRTVYSRNSPSLAYTFSETSTAQPSPMRSRFQLSSPASTFYSEDEKIPTNAKAQCDTPINHVELSIKPSASFTVRRLWKKVSRIF</sequence>
<evidence type="ECO:0000259" key="2">
    <source>
        <dbReference type="PROSITE" id="PS50056"/>
    </source>
</evidence>
<dbReference type="OrthoDB" id="8048523at2759"/>
<dbReference type="SUPFAM" id="SSF52799">
    <property type="entry name" value="(Phosphotyrosine protein) phosphatases II"/>
    <property type="match status" value="1"/>
</dbReference>
<protein>
    <recommendedName>
        <fullName evidence="2">Tyrosine specific protein phosphatases domain-containing protein</fullName>
    </recommendedName>
</protein>
<evidence type="ECO:0000313" key="4">
    <source>
        <dbReference type="Proteomes" id="UP001150925"/>
    </source>
</evidence>
<dbReference type="InterPro" id="IPR029021">
    <property type="entry name" value="Prot-tyrosine_phosphatase-like"/>
</dbReference>
<dbReference type="EMBL" id="JANBPY010000729">
    <property type="protein sequence ID" value="KAJ1964174.1"/>
    <property type="molecule type" value="Genomic_DNA"/>
</dbReference>
<organism evidence="3 4">
    <name type="scientific">Dispira parvispora</name>
    <dbReference type="NCBI Taxonomy" id="1520584"/>
    <lineage>
        <taxon>Eukaryota</taxon>
        <taxon>Fungi</taxon>
        <taxon>Fungi incertae sedis</taxon>
        <taxon>Zoopagomycota</taxon>
        <taxon>Kickxellomycotina</taxon>
        <taxon>Dimargaritomycetes</taxon>
        <taxon>Dimargaritales</taxon>
        <taxon>Dimargaritaceae</taxon>
        <taxon>Dispira</taxon>
    </lineage>
</organism>
<proteinExistence type="predicted"/>
<gene>
    <name evidence="3" type="ORF">IWQ62_003006</name>
</gene>
<dbReference type="AlphaFoldDB" id="A0A9W8AUK0"/>
<feature type="region of interest" description="Disordered" evidence="1">
    <location>
        <begin position="1"/>
        <end position="20"/>
    </location>
</feature>
<dbReference type="InterPro" id="IPR050561">
    <property type="entry name" value="PTP"/>
</dbReference>
<accession>A0A9W8AUK0</accession>
<feature type="domain" description="Tyrosine specific protein phosphatases" evidence="2">
    <location>
        <begin position="104"/>
        <end position="172"/>
    </location>
</feature>
<dbReference type="InterPro" id="IPR000387">
    <property type="entry name" value="Tyr_Pase_dom"/>
</dbReference>
<evidence type="ECO:0000313" key="3">
    <source>
        <dbReference type="EMBL" id="KAJ1964174.1"/>
    </source>
</evidence>
<dbReference type="Proteomes" id="UP001150925">
    <property type="component" value="Unassembled WGS sequence"/>
</dbReference>
<evidence type="ECO:0000256" key="1">
    <source>
        <dbReference type="SAM" id="MobiDB-lite"/>
    </source>
</evidence>
<dbReference type="Gene3D" id="3.90.190.10">
    <property type="entry name" value="Protein tyrosine phosphatase superfamily"/>
    <property type="match status" value="1"/>
</dbReference>
<keyword evidence="4" id="KW-1185">Reference proteome</keyword>
<name>A0A9W8AUK0_9FUNG</name>
<dbReference type="PROSITE" id="PS50056">
    <property type="entry name" value="TYR_PHOSPHATASE_2"/>
    <property type="match status" value="1"/>
</dbReference>
<comment type="caution">
    <text evidence="3">The sequence shown here is derived from an EMBL/GenBank/DDBJ whole genome shotgun (WGS) entry which is preliminary data.</text>
</comment>
<dbReference type="PANTHER" id="PTHR23339">
    <property type="entry name" value="TYROSINE SPECIFIC PROTEIN PHOSPHATASE AND DUAL SPECIFICITY PROTEIN PHOSPHATASE"/>
    <property type="match status" value="1"/>
</dbReference>